<keyword evidence="2" id="KW-1133">Transmembrane helix</keyword>
<dbReference type="EMBL" id="CP022110">
    <property type="protein sequence ID" value="ASG20544.1"/>
    <property type="molecule type" value="Genomic_DNA"/>
</dbReference>
<reference evidence="3 4" key="1">
    <citation type="submission" date="2017-06" db="EMBL/GenBank/DDBJ databases">
        <title>Complete genome sequence of Nitrospirillum amazonense strain CBAmC, an endophytic nitrogen-fixing and plant growth-promoting bacterium, isolated from sugarcane.</title>
        <authorList>
            <person name="Schwab S."/>
            <person name="dos Santos Teixeira K.R."/>
            <person name="Simoes Araujo J.L."/>
            <person name="Soares Vidal M."/>
            <person name="Borges de Freitas H.R."/>
            <person name="Rivello Crivelaro A.L."/>
            <person name="Bueno de Camargo Nunes A."/>
            <person name="dos Santos C.M."/>
            <person name="Palmeira da Silva Rosa D."/>
            <person name="da Silva Padilha D."/>
            <person name="da Silva E."/>
            <person name="Araujo Terra L."/>
            <person name="Soares Mendes V."/>
            <person name="Farinelli L."/>
            <person name="Magalhaes Cruz L."/>
            <person name="Baldani J.I."/>
        </authorList>
    </citation>
    <scope>NUCLEOTIDE SEQUENCE [LARGE SCALE GENOMIC DNA]</scope>
    <source>
        <strain evidence="3 4">CBAmC</strain>
    </source>
</reference>
<sequence>MHPIGIGAQPIEVGAVLPVSPRLPRRPPLKSFYFQPPALPSNFDGHRLSPQHRPIPPGKRPVEGLPGFVREEHPHARRHPARPAGGAFRPGRGLRLRLRKAVTAMFDLILGAAVSVGLTLYLVYVLIRPERF</sequence>
<evidence type="ECO:0000313" key="4">
    <source>
        <dbReference type="Proteomes" id="UP000197153"/>
    </source>
</evidence>
<evidence type="ECO:0000256" key="2">
    <source>
        <dbReference type="SAM" id="Phobius"/>
    </source>
</evidence>
<dbReference type="Pfam" id="PF09604">
    <property type="entry name" value="Potass_KdpF"/>
    <property type="match status" value="1"/>
</dbReference>
<dbReference type="InterPro" id="IPR011726">
    <property type="entry name" value="KdpF"/>
</dbReference>
<proteinExistence type="predicted"/>
<protein>
    <submittedName>
        <fullName evidence="3">K(+)-transporting ATPase subunit F</fullName>
    </submittedName>
</protein>
<evidence type="ECO:0000256" key="1">
    <source>
        <dbReference type="SAM" id="MobiDB-lite"/>
    </source>
</evidence>
<dbReference type="Proteomes" id="UP000197153">
    <property type="component" value="Chromosome 1"/>
</dbReference>
<keyword evidence="2" id="KW-0812">Transmembrane</keyword>
<dbReference type="NCBIfam" id="TIGR02115">
    <property type="entry name" value="potass_kdpF"/>
    <property type="match status" value="1"/>
</dbReference>
<dbReference type="GO" id="GO:0008556">
    <property type="term" value="F:P-type potassium transmembrane transporter activity"/>
    <property type="evidence" value="ECO:0007669"/>
    <property type="project" value="InterPro"/>
</dbReference>
<keyword evidence="2" id="KW-0472">Membrane</keyword>
<evidence type="ECO:0000313" key="3">
    <source>
        <dbReference type="EMBL" id="ASG20544.1"/>
    </source>
</evidence>
<feature type="transmembrane region" description="Helical" evidence="2">
    <location>
        <begin position="104"/>
        <end position="127"/>
    </location>
</feature>
<feature type="region of interest" description="Disordered" evidence="1">
    <location>
        <begin position="43"/>
        <end position="66"/>
    </location>
</feature>
<name>A0A248JQP3_9PROT</name>
<accession>A0A248JQP3</accession>
<gene>
    <name evidence="3" type="primary">kdpF</name>
    <name evidence="3" type="ORF">Y958_06750</name>
</gene>
<dbReference type="GO" id="GO:0005886">
    <property type="term" value="C:plasma membrane"/>
    <property type="evidence" value="ECO:0007669"/>
    <property type="project" value="InterPro"/>
</dbReference>
<dbReference type="KEGG" id="nao:Y958_06750"/>
<organism evidence="3 4">
    <name type="scientific">Nitrospirillum viridazoti CBAmc</name>
    <dbReference type="NCBI Taxonomy" id="1441467"/>
    <lineage>
        <taxon>Bacteria</taxon>
        <taxon>Pseudomonadati</taxon>
        <taxon>Pseudomonadota</taxon>
        <taxon>Alphaproteobacteria</taxon>
        <taxon>Rhodospirillales</taxon>
        <taxon>Azospirillaceae</taxon>
        <taxon>Nitrospirillum</taxon>
        <taxon>Nitrospirillum viridazoti</taxon>
    </lineage>
</organism>
<keyword evidence="4" id="KW-1185">Reference proteome</keyword>
<dbReference type="AlphaFoldDB" id="A0A248JQP3"/>